<dbReference type="Gene3D" id="3.10.490.10">
    <property type="entry name" value="Gamma-glutamyl cyclotransferase-like"/>
    <property type="match status" value="1"/>
</dbReference>
<evidence type="ECO:0000256" key="2">
    <source>
        <dbReference type="PIRSR" id="PIRSR617939-1"/>
    </source>
</evidence>
<dbReference type="Proteomes" id="UP000460751">
    <property type="component" value="Unassembled WGS sequence"/>
</dbReference>
<dbReference type="Pfam" id="PF13772">
    <property type="entry name" value="AIG2_2"/>
    <property type="match status" value="1"/>
</dbReference>
<comment type="caution">
    <text evidence="4">The sequence shown here is derived from an EMBL/GenBank/DDBJ whole genome shotgun (WGS) entry which is preliminary data.</text>
</comment>
<proteinExistence type="predicted"/>
<evidence type="ECO:0000256" key="3">
    <source>
        <dbReference type="PIRSR" id="PIRSR617939-2"/>
    </source>
</evidence>
<feature type="active site" description="Proton acceptor" evidence="2">
    <location>
        <position position="133"/>
    </location>
</feature>
<dbReference type="PANTHER" id="PTHR12935">
    <property type="entry name" value="GAMMA-GLUTAMYLCYCLOTRANSFERASE"/>
    <property type="match status" value="1"/>
</dbReference>
<gene>
    <name evidence="4" type="ORF">GLW01_09810</name>
</gene>
<keyword evidence="5" id="KW-1185">Reference proteome</keyword>
<evidence type="ECO:0000256" key="1">
    <source>
        <dbReference type="ARBA" id="ARBA00023239"/>
    </source>
</evidence>
<sequence length="227" mass="25562">MERASPVRFMSHSSRKRRYGSAGSYRIFQFHVLPGAGNRGSFGHCTSSGEVPSMLCFAYGSNMSIRRLQARVPESRFLTVGWLHRHRLVFHKRSREDHSAKCDALHTGDPGDWVLGVVYDIPDREKPILDRIEGLGNGYEEALIRPRTPEGDSLEAGMYAATDVDASLTPYSWYRAHVLIGARENAFPADYVDRILRTPAQHDPDFARHQNELAIYPEDVLPHGAVT</sequence>
<dbReference type="InterPro" id="IPR013024">
    <property type="entry name" value="GGCT-like"/>
</dbReference>
<name>A0A9X5B6D2_9GAMM</name>
<protein>
    <submittedName>
        <fullName evidence="4">Gamma-glutamylcyclotransferase</fullName>
    </submittedName>
</protein>
<organism evidence="4 5">
    <name type="scientific">Vreelandella halophila</name>
    <dbReference type="NCBI Taxonomy" id="86177"/>
    <lineage>
        <taxon>Bacteria</taxon>
        <taxon>Pseudomonadati</taxon>
        <taxon>Pseudomonadota</taxon>
        <taxon>Gammaproteobacteria</taxon>
        <taxon>Oceanospirillales</taxon>
        <taxon>Halomonadaceae</taxon>
        <taxon>Vreelandella</taxon>
    </lineage>
</organism>
<evidence type="ECO:0000313" key="5">
    <source>
        <dbReference type="Proteomes" id="UP000460751"/>
    </source>
</evidence>
<dbReference type="InterPro" id="IPR036568">
    <property type="entry name" value="GGCT-like_sf"/>
</dbReference>
<feature type="binding site" evidence="3">
    <location>
        <position position="174"/>
    </location>
    <ligand>
        <name>substrate</name>
    </ligand>
</feature>
<evidence type="ECO:0000313" key="4">
    <source>
        <dbReference type="EMBL" id="MYL27087.1"/>
    </source>
</evidence>
<accession>A0A9X5B6D2</accession>
<dbReference type="CDD" id="cd06661">
    <property type="entry name" value="GGCT_like"/>
    <property type="match status" value="1"/>
</dbReference>
<dbReference type="InterPro" id="IPR017939">
    <property type="entry name" value="G-Glutamylcylcotransferase"/>
</dbReference>
<dbReference type="GO" id="GO:0003839">
    <property type="term" value="F:gamma-glutamylcyclotransferase activity"/>
    <property type="evidence" value="ECO:0007669"/>
    <property type="project" value="InterPro"/>
</dbReference>
<keyword evidence="1" id="KW-0456">Lyase</keyword>
<dbReference type="EMBL" id="WMEX01000005">
    <property type="protein sequence ID" value="MYL27087.1"/>
    <property type="molecule type" value="Genomic_DNA"/>
</dbReference>
<dbReference type="PANTHER" id="PTHR12935:SF0">
    <property type="entry name" value="GAMMA-GLUTAMYLCYCLOTRANSFERASE"/>
    <property type="match status" value="1"/>
</dbReference>
<dbReference type="AlphaFoldDB" id="A0A9X5B6D2"/>
<dbReference type="SUPFAM" id="SSF110857">
    <property type="entry name" value="Gamma-glutamyl cyclotransferase-like"/>
    <property type="match status" value="1"/>
</dbReference>
<reference evidence="4 5" key="1">
    <citation type="submission" date="2019-11" db="EMBL/GenBank/DDBJ databases">
        <title>Genome sequences of 17 halophilic strains isolated from different environments.</title>
        <authorList>
            <person name="Furrow R.E."/>
        </authorList>
    </citation>
    <scope>NUCLEOTIDE SEQUENCE [LARGE SCALE GENOMIC DNA]</scope>
    <source>
        <strain evidence="4 5">22507_15_FS</strain>
    </source>
</reference>